<sequence length="214" mass="22758">MGRNLRLPRLYAIVDAGIFAAEKDAALAVARFAEELLAGGATLIQYRNKTGNGPQMLSQARELRRVVPRDGVVLIMNDRADLCLAAGFDGVHVGQDDLSPAGARMVVGKERVLGLSTHHPEQLAAAEQTDIDYVAIGPVFATSTKENPGPLVGLEGVRRARAATRKPLVAIGGITRAKCRAVLEAGADCVAVVSDLRENPRAATEEFLRILGRS</sequence>
<evidence type="ECO:0000313" key="13">
    <source>
        <dbReference type="EMBL" id="MBI2678534.1"/>
    </source>
</evidence>
<dbReference type="Gene3D" id="3.20.20.70">
    <property type="entry name" value="Aldolase class I"/>
    <property type="match status" value="1"/>
</dbReference>
<feature type="binding site" evidence="9">
    <location>
        <position position="116"/>
    </location>
    <ligand>
        <name>4-amino-2-methyl-5-(diphosphooxymethyl)pyrimidine</name>
        <dbReference type="ChEBI" id="CHEBI:57841"/>
    </ligand>
</feature>
<dbReference type="GO" id="GO:0000287">
    <property type="term" value="F:magnesium ion binding"/>
    <property type="evidence" value="ECO:0007669"/>
    <property type="project" value="UniProtKB-UniRule"/>
</dbReference>
<evidence type="ECO:0000313" key="14">
    <source>
        <dbReference type="Proteomes" id="UP000779809"/>
    </source>
</evidence>
<dbReference type="PANTHER" id="PTHR20857:SF15">
    <property type="entry name" value="THIAMINE-PHOSPHATE SYNTHASE"/>
    <property type="match status" value="1"/>
</dbReference>
<dbReference type="CDD" id="cd00564">
    <property type="entry name" value="TMP_TenI"/>
    <property type="match status" value="1"/>
</dbReference>
<name>A0A932AAA0_9BACT</name>
<proteinExistence type="inferred from homology"/>
<evidence type="ECO:0000256" key="7">
    <source>
        <dbReference type="ARBA" id="ARBA00047851"/>
    </source>
</evidence>
<evidence type="ECO:0000256" key="5">
    <source>
        <dbReference type="ARBA" id="ARBA00022977"/>
    </source>
</evidence>
<dbReference type="Pfam" id="PF02581">
    <property type="entry name" value="TMP-TENI"/>
    <property type="match status" value="1"/>
</dbReference>
<dbReference type="GO" id="GO:0004789">
    <property type="term" value="F:thiamine-phosphate diphosphorylase activity"/>
    <property type="evidence" value="ECO:0007669"/>
    <property type="project" value="UniProtKB-UniRule"/>
</dbReference>
<dbReference type="InterPro" id="IPR022998">
    <property type="entry name" value="ThiamineP_synth_TenI"/>
</dbReference>
<dbReference type="HAMAP" id="MF_00097">
    <property type="entry name" value="TMP_synthase"/>
    <property type="match status" value="1"/>
</dbReference>
<reference evidence="13" key="1">
    <citation type="submission" date="2020-07" db="EMBL/GenBank/DDBJ databases">
        <title>Huge and variable diversity of episymbiotic CPR bacteria and DPANN archaea in groundwater ecosystems.</title>
        <authorList>
            <person name="He C.Y."/>
            <person name="Keren R."/>
            <person name="Whittaker M."/>
            <person name="Farag I.F."/>
            <person name="Doudna J."/>
            <person name="Cate J.H.D."/>
            <person name="Banfield J.F."/>
        </authorList>
    </citation>
    <scope>NUCLEOTIDE SEQUENCE</scope>
    <source>
        <strain evidence="13">NC_groundwater_580_Pr5_B-0.1um_64_19</strain>
    </source>
</reference>
<comment type="cofactor">
    <cofactor evidence="9">
        <name>Mg(2+)</name>
        <dbReference type="ChEBI" id="CHEBI:18420"/>
    </cofactor>
    <text evidence="9">Binds 1 Mg(2+) ion per subunit.</text>
</comment>
<protein>
    <recommendedName>
        <fullName evidence="9">Thiamine-phosphate synthase</fullName>
        <shortName evidence="9">TP synthase</shortName>
        <shortName evidence="9">TPS</shortName>
        <ecNumber evidence="9">2.5.1.3</ecNumber>
    </recommendedName>
    <alternativeName>
        <fullName evidence="9">Thiamine-phosphate pyrophosphorylase</fullName>
        <shortName evidence="9">TMP pyrophosphorylase</shortName>
        <shortName evidence="9">TMP-PPase</shortName>
    </alternativeName>
</protein>
<dbReference type="GO" id="GO:0005737">
    <property type="term" value="C:cytoplasm"/>
    <property type="evidence" value="ECO:0007669"/>
    <property type="project" value="TreeGrafter"/>
</dbReference>
<evidence type="ECO:0000256" key="3">
    <source>
        <dbReference type="ARBA" id="ARBA00022723"/>
    </source>
</evidence>
<comment type="catalytic activity">
    <reaction evidence="7 9 10">
        <text>2-(2-carboxy-4-methylthiazol-5-yl)ethyl phosphate + 4-amino-2-methyl-5-(diphosphooxymethyl)pyrimidine + 2 H(+) = thiamine phosphate + CO2 + diphosphate</text>
        <dbReference type="Rhea" id="RHEA:47848"/>
        <dbReference type="ChEBI" id="CHEBI:15378"/>
        <dbReference type="ChEBI" id="CHEBI:16526"/>
        <dbReference type="ChEBI" id="CHEBI:33019"/>
        <dbReference type="ChEBI" id="CHEBI:37575"/>
        <dbReference type="ChEBI" id="CHEBI:57841"/>
        <dbReference type="ChEBI" id="CHEBI:62890"/>
        <dbReference type="EC" id="2.5.1.3"/>
    </reaction>
</comment>
<dbReference type="Proteomes" id="UP000779809">
    <property type="component" value="Unassembled WGS sequence"/>
</dbReference>
<comment type="caution">
    <text evidence="13">The sequence shown here is derived from an EMBL/GenBank/DDBJ whole genome shotgun (WGS) entry which is preliminary data.</text>
</comment>
<evidence type="ECO:0000256" key="6">
    <source>
        <dbReference type="ARBA" id="ARBA00047334"/>
    </source>
</evidence>
<feature type="binding site" evidence="9">
    <location>
        <begin position="193"/>
        <end position="194"/>
    </location>
    <ligand>
        <name>2-[(2R,5Z)-2-carboxy-4-methylthiazol-5(2H)-ylidene]ethyl phosphate</name>
        <dbReference type="ChEBI" id="CHEBI:62899"/>
    </ligand>
</feature>
<evidence type="ECO:0000256" key="10">
    <source>
        <dbReference type="RuleBase" id="RU003826"/>
    </source>
</evidence>
<feature type="binding site" evidence="9">
    <location>
        <begin position="45"/>
        <end position="49"/>
    </location>
    <ligand>
        <name>4-amino-2-methyl-5-(diphosphooxymethyl)pyrimidine</name>
        <dbReference type="ChEBI" id="CHEBI:57841"/>
    </ligand>
</feature>
<dbReference type="EMBL" id="JACPNR010000009">
    <property type="protein sequence ID" value="MBI2678534.1"/>
    <property type="molecule type" value="Genomic_DNA"/>
</dbReference>
<comment type="catalytic activity">
    <reaction evidence="6 9 10">
        <text>4-methyl-5-(2-phosphooxyethyl)-thiazole + 4-amino-2-methyl-5-(diphosphooxymethyl)pyrimidine + H(+) = thiamine phosphate + diphosphate</text>
        <dbReference type="Rhea" id="RHEA:22328"/>
        <dbReference type="ChEBI" id="CHEBI:15378"/>
        <dbReference type="ChEBI" id="CHEBI:33019"/>
        <dbReference type="ChEBI" id="CHEBI:37575"/>
        <dbReference type="ChEBI" id="CHEBI:57841"/>
        <dbReference type="ChEBI" id="CHEBI:58296"/>
        <dbReference type="EC" id="2.5.1.3"/>
    </reaction>
</comment>
<gene>
    <name evidence="9 13" type="primary">thiE</name>
    <name evidence="13" type="ORF">HYX28_07110</name>
</gene>
<feature type="binding site" evidence="9">
    <location>
        <position position="145"/>
    </location>
    <ligand>
        <name>4-amino-2-methyl-5-(diphosphooxymethyl)pyrimidine</name>
        <dbReference type="ChEBI" id="CHEBI:57841"/>
    </ligand>
</feature>
<evidence type="ECO:0000256" key="9">
    <source>
        <dbReference type="HAMAP-Rule" id="MF_00097"/>
    </source>
</evidence>
<evidence type="ECO:0000259" key="12">
    <source>
        <dbReference type="Pfam" id="PF02581"/>
    </source>
</evidence>
<feature type="binding site" evidence="9">
    <location>
        <position position="77"/>
    </location>
    <ligand>
        <name>4-amino-2-methyl-5-(diphosphooxymethyl)pyrimidine</name>
        <dbReference type="ChEBI" id="CHEBI:57841"/>
    </ligand>
</feature>
<keyword evidence="4 9" id="KW-0460">Magnesium</keyword>
<organism evidence="13 14">
    <name type="scientific">Candidatus Korobacter versatilis</name>
    <dbReference type="NCBI Taxonomy" id="658062"/>
    <lineage>
        <taxon>Bacteria</taxon>
        <taxon>Pseudomonadati</taxon>
        <taxon>Acidobacteriota</taxon>
        <taxon>Terriglobia</taxon>
        <taxon>Terriglobales</taxon>
        <taxon>Candidatus Korobacteraceae</taxon>
        <taxon>Candidatus Korobacter</taxon>
    </lineage>
</organism>
<keyword evidence="5 9" id="KW-0784">Thiamine biosynthesis</keyword>
<dbReference type="PANTHER" id="PTHR20857">
    <property type="entry name" value="THIAMINE-PHOSPHATE PYROPHOSPHORYLASE"/>
    <property type="match status" value="1"/>
</dbReference>
<feature type="binding site" evidence="9">
    <location>
        <position position="78"/>
    </location>
    <ligand>
        <name>Mg(2+)</name>
        <dbReference type="ChEBI" id="CHEBI:18420"/>
    </ligand>
</feature>
<accession>A0A932AAA0</accession>
<feature type="domain" description="Thiamine phosphate synthase/TenI" evidence="12">
    <location>
        <begin position="11"/>
        <end position="195"/>
    </location>
</feature>
<dbReference type="GO" id="GO:0009229">
    <property type="term" value="P:thiamine diphosphate biosynthetic process"/>
    <property type="evidence" value="ECO:0007669"/>
    <property type="project" value="UniProtKB-UniRule"/>
</dbReference>
<comment type="pathway">
    <text evidence="1 9 11">Cofactor biosynthesis; thiamine diphosphate biosynthesis; thiamine phosphate from 4-amino-2-methyl-5-diphosphomethylpyrimidine and 4-methyl-5-(2-phosphoethyl)-thiazole: step 1/1.</text>
</comment>
<keyword evidence="3 9" id="KW-0479">Metal-binding</keyword>
<evidence type="ECO:0000256" key="11">
    <source>
        <dbReference type="RuleBase" id="RU004253"/>
    </source>
</evidence>
<comment type="catalytic activity">
    <reaction evidence="8 9 10">
        <text>2-[(2R,5Z)-2-carboxy-4-methylthiazol-5(2H)-ylidene]ethyl phosphate + 4-amino-2-methyl-5-(diphosphooxymethyl)pyrimidine + 2 H(+) = thiamine phosphate + CO2 + diphosphate</text>
        <dbReference type="Rhea" id="RHEA:47844"/>
        <dbReference type="ChEBI" id="CHEBI:15378"/>
        <dbReference type="ChEBI" id="CHEBI:16526"/>
        <dbReference type="ChEBI" id="CHEBI:33019"/>
        <dbReference type="ChEBI" id="CHEBI:37575"/>
        <dbReference type="ChEBI" id="CHEBI:57841"/>
        <dbReference type="ChEBI" id="CHEBI:62899"/>
        <dbReference type="EC" id="2.5.1.3"/>
    </reaction>
</comment>
<comment type="similarity">
    <text evidence="9 10">Belongs to the thiamine-phosphate synthase family.</text>
</comment>
<dbReference type="InterPro" id="IPR013785">
    <property type="entry name" value="Aldolase_TIM"/>
</dbReference>
<dbReference type="InterPro" id="IPR034291">
    <property type="entry name" value="TMP_synthase"/>
</dbReference>
<dbReference type="SUPFAM" id="SSF51391">
    <property type="entry name" value="Thiamin phosphate synthase"/>
    <property type="match status" value="1"/>
</dbReference>
<dbReference type="EC" id="2.5.1.3" evidence="9"/>
<feature type="binding site" evidence="9">
    <location>
        <position position="97"/>
    </location>
    <ligand>
        <name>Mg(2+)</name>
        <dbReference type="ChEBI" id="CHEBI:18420"/>
    </ligand>
</feature>
<feature type="binding site" evidence="9">
    <location>
        <position position="173"/>
    </location>
    <ligand>
        <name>2-[(2R,5Z)-2-carboxy-4-methylthiazol-5(2H)-ylidene]ethyl phosphate</name>
        <dbReference type="ChEBI" id="CHEBI:62899"/>
    </ligand>
</feature>
<evidence type="ECO:0000256" key="4">
    <source>
        <dbReference type="ARBA" id="ARBA00022842"/>
    </source>
</evidence>
<dbReference type="NCBIfam" id="TIGR00693">
    <property type="entry name" value="thiE"/>
    <property type="match status" value="1"/>
</dbReference>
<dbReference type="GO" id="GO:0009228">
    <property type="term" value="P:thiamine biosynthetic process"/>
    <property type="evidence" value="ECO:0007669"/>
    <property type="project" value="UniProtKB-KW"/>
</dbReference>
<dbReference type="AlphaFoldDB" id="A0A932AAA0"/>
<evidence type="ECO:0000256" key="1">
    <source>
        <dbReference type="ARBA" id="ARBA00005165"/>
    </source>
</evidence>
<dbReference type="InterPro" id="IPR036206">
    <property type="entry name" value="ThiamineP_synth_sf"/>
</dbReference>
<comment type="function">
    <text evidence="9">Condenses 4-methyl-5-(beta-hydroxyethyl)thiazole monophosphate (THZ-P) and 2-methyl-4-amino-5-hydroxymethyl pyrimidine pyrophosphate (HMP-PP) to form thiamine monophosphate (TMP).</text>
</comment>
<evidence type="ECO:0000256" key="2">
    <source>
        <dbReference type="ARBA" id="ARBA00022679"/>
    </source>
</evidence>
<evidence type="ECO:0000256" key="8">
    <source>
        <dbReference type="ARBA" id="ARBA00047883"/>
    </source>
</evidence>
<keyword evidence="2 9" id="KW-0808">Transferase</keyword>
<feature type="binding site" evidence="9">
    <location>
        <begin position="142"/>
        <end position="144"/>
    </location>
    <ligand>
        <name>2-[(2R,5Z)-2-carboxy-4-methylthiazol-5(2H)-ylidene]ethyl phosphate</name>
        <dbReference type="ChEBI" id="CHEBI:62899"/>
    </ligand>
</feature>